<evidence type="ECO:0000259" key="1">
    <source>
        <dbReference type="Pfam" id="PF14230"/>
    </source>
</evidence>
<evidence type="ECO:0000313" key="2">
    <source>
        <dbReference type="EMBL" id="GDY30628.1"/>
    </source>
</evidence>
<feature type="domain" description="DUF4333" evidence="1">
    <location>
        <begin position="35"/>
        <end position="98"/>
    </location>
</feature>
<reference evidence="3" key="1">
    <citation type="submission" date="2019-04" db="EMBL/GenBank/DDBJ databases">
        <title>Draft genome sequence of Pseudonocardiaceae bacterium SL3-2-4.</title>
        <authorList>
            <person name="Ningsih F."/>
            <person name="Yokota A."/>
            <person name="Sakai Y."/>
            <person name="Nanatani K."/>
            <person name="Yabe S."/>
            <person name="Oetari A."/>
            <person name="Sjamsuridzal W."/>
        </authorList>
    </citation>
    <scope>NUCLEOTIDE SEQUENCE [LARGE SCALE GENOMIC DNA]</scope>
    <source>
        <strain evidence="3">SL3-2-4</strain>
    </source>
</reference>
<dbReference type="PROSITE" id="PS51257">
    <property type="entry name" value="PROKAR_LIPOPROTEIN"/>
    <property type="match status" value="1"/>
</dbReference>
<dbReference type="EMBL" id="BJFL01000008">
    <property type="protein sequence ID" value="GDY30628.1"/>
    <property type="molecule type" value="Genomic_DNA"/>
</dbReference>
<dbReference type="OrthoDB" id="3568721at2"/>
<protein>
    <recommendedName>
        <fullName evidence="1">DUF4333 domain-containing protein</fullName>
    </recommendedName>
</protein>
<organism evidence="2 3">
    <name type="scientific">Gandjariella thermophila</name>
    <dbReference type="NCBI Taxonomy" id="1931992"/>
    <lineage>
        <taxon>Bacteria</taxon>
        <taxon>Bacillati</taxon>
        <taxon>Actinomycetota</taxon>
        <taxon>Actinomycetes</taxon>
        <taxon>Pseudonocardiales</taxon>
        <taxon>Pseudonocardiaceae</taxon>
        <taxon>Gandjariella</taxon>
    </lineage>
</organism>
<dbReference type="RefSeq" id="WP_137813727.1">
    <property type="nucleotide sequence ID" value="NZ_BJFL01000008.1"/>
</dbReference>
<name>A0A4D4J7I5_9PSEU</name>
<accession>A0A4D4J7I5</accession>
<dbReference type="AlphaFoldDB" id="A0A4D4J7I5"/>
<gene>
    <name evidence="2" type="ORF">GTS_22610</name>
</gene>
<sequence length="123" mass="13486">MFRTVRVVVVPVLCLGAVVSGCRTYSTTTSGPSFTAVRPVTSRDDLERNVSSALSGKFGGDPYTVKCPDSFLLLGRNDSTRCELTRGGARYGVTVTHALDDKDSHGRIVRYRYVVQVDDQPQR</sequence>
<dbReference type="Proteomes" id="UP000298860">
    <property type="component" value="Unassembled WGS sequence"/>
</dbReference>
<comment type="caution">
    <text evidence="2">The sequence shown here is derived from an EMBL/GenBank/DDBJ whole genome shotgun (WGS) entry which is preliminary data.</text>
</comment>
<evidence type="ECO:0000313" key="3">
    <source>
        <dbReference type="Proteomes" id="UP000298860"/>
    </source>
</evidence>
<proteinExistence type="predicted"/>
<dbReference type="Pfam" id="PF14230">
    <property type="entry name" value="DUF4333"/>
    <property type="match status" value="1"/>
</dbReference>
<dbReference type="InterPro" id="IPR025637">
    <property type="entry name" value="DUF4333"/>
</dbReference>
<keyword evidence="3" id="KW-1185">Reference proteome</keyword>